<dbReference type="InterPro" id="IPR018580">
    <property type="entry name" value="Uncharacterised_YfhO"/>
</dbReference>
<feature type="transmembrane region" description="Helical" evidence="1">
    <location>
        <begin position="305"/>
        <end position="323"/>
    </location>
</feature>
<reference evidence="2 3" key="1">
    <citation type="journal article" date="2020" name="Int. J. Syst. Evol. Microbiol.">
        <title>Paraburkholderia madseniana sp. nov., a phenolic acid-degrading bacterium isolated from acidic forest soil.</title>
        <authorList>
            <person name="Wilhelm R.C."/>
            <person name="Murphy S.J.L."/>
            <person name="Feriancek N.M."/>
            <person name="Karasz D.C."/>
            <person name="DeRito C.M."/>
            <person name="Newman J.D."/>
            <person name="Buckley D.H."/>
        </authorList>
    </citation>
    <scope>NUCLEOTIDE SEQUENCE [LARGE SCALE GENOMIC DNA]</scope>
    <source>
        <strain evidence="2 3">RP11</strain>
    </source>
</reference>
<protein>
    <recommendedName>
        <fullName evidence="4">YfhO family protein</fullName>
    </recommendedName>
</protein>
<comment type="caution">
    <text evidence="2">The sequence shown here is derived from an EMBL/GenBank/DDBJ whole genome shotgun (WGS) entry which is preliminary data.</text>
</comment>
<feature type="transmembrane region" description="Helical" evidence="1">
    <location>
        <begin position="846"/>
        <end position="864"/>
    </location>
</feature>
<dbReference type="Proteomes" id="UP000463700">
    <property type="component" value="Unassembled WGS sequence"/>
</dbReference>
<feature type="transmembrane region" description="Helical" evidence="1">
    <location>
        <begin position="106"/>
        <end position="124"/>
    </location>
</feature>
<keyword evidence="1" id="KW-1133">Transmembrane helix</keyword>
<name>A0A6N6WFJ3_9BURK</name>
<dbReference type="OrthoDB" id="9772884at2"/>
<sequence length="874" mass="94990">MLLLFVLPIVAALPGLMGLYDANPMLYLGGVARNYRPGLMQGFPYLDPNNAFTAQALGYRTALDWLDGIVPWWNYFSGVGLPLAAEYQPAAFFPPTLMLLLPNGMLLQHILLQIISGWGAYGLLRQLGLSRLAAATGGMLFAFNGALAWFDHAPALPVPFLPWMLWGVERAFAKAAAGIRGGWRLFAVALWMSVIAGFPETAYLNGLFALAWSLLRLWQARGCRLAFLTHLAFGGVVGLALCAPQILAFFEFLPHAWLGGHGGGFANVALDPAAILPSLLFPYVFGPIAVGGSAWDRLGTIWGSIGGYLSLIVLVVALYGAILRRTPLTSLLLAWALAALGKSFGVPVVSALWNLVPGVTQAAFFRYAVPTWELALIILAAQAIDNLREQTHERATHRRQIAILSALLLLAGALYTASLWHNLREIVAIRNAAVASVLWGLITVGAFGTVLLRYRPARAAAAISAILVVDSVLMFSVATLSNPRSGDVDTEAISFLQKSVGLHRIYSLGPIQPNYGAYFGIAAINHNYLPINQRWVDWITAHLDSHADPVLFTGNDRAAESTVPTPSQELVRNLENYEWIGVKYVVAPSGDNPFMAVLPSKTDSSSHSPLQMMPGDTVTGTLSTGMTDKPVTIDQLGILIGNYSNTSDGILAAEICVDALCASGQRDLKESNDNSTFYIPMTRDLPVETQSMIHYRLTRSGGSKPLVLWMSGVRSPAEDQQIKGPAGALTGHGLQVKLLVKDDKAPLAKSVYADQVMNIYELNQPKPYFEELGQSCRVTAEGRERVTADCSAPSTLLRRELFFPGWTVKINGSLMPITEHKDLFQSIALPAGKSSVVFRYEPPHMIWAWIAMLVGFGTLLLPAMNKKSHERKHQ</sequence>
<dbReference type="PANTHER" id="PTHR38454:SF1">
    <property type="entry name" value="INTEGRAL MEMBRANE PROTEIN"/>
    <property type="match status" value="1"/>
</dbReference>
<evidence type="ECO:0000313" key="3">
    <source>
        <dbReference type="Proteomes" id="UP000463700"/>
    </source>
</evidence>
<feature type="transmembrane region" description="Helical" evidence="1">
    <location>
        <begin position="227"/>
        <end position="253"/>
    </location>
</feature>
<dbReference type="EMBL" id="VOSW01000023">
    <property type="protein sequence ID" value="KAE8759293.1"/>
    <property type="molecule type" value="Genomic_DNA"/>
</dbReference>
<gene>
    <name evidence="2" type="ORF">FSO04_14260</name>
</gene>
<feature type="transmembrane region" description="Helical" evidence="1">
    <location>
        <begin position="265"/>
        <end position="285"/>
    </location>
</feature>
<feature type="transmembrane region" description="Helical" evidence="1">
    <location>
        <begin position="330"/>
        <end position="352"/>
    </location>
</feature>
<proteinExistence type="predicted"/>
<organism evidence="2 3">
    <name type="scientific">Paraburkholderia madseniana</name>
    <dbReference type="NCBI Taxonomy" id="2599607"/>
    <lineage>
        <taxon>Bacteria</taxon>
        <taxon>Pseudomonadati</taxon>
        <taxon>Pseudomonadota</taxon>
        <taxon>Betaproteobacteria</taxon>
        <taxon>Burkholderiales</taxon>
        <taxon>Burkholderiaceae</taxon>
        <taxon>Paraburkholderia</taxon>
    </lineage>
</organism>
<evidence type="ECO:0008006" key="4">
    <source>
        <dbReference type="Google" id="ProtNLM"/>
    </source>
</evidence>
<feature type="transmembrane region" description="Helical" evidence="1">
    <location>
        <begin position="185"/>
        <end position="215"/>
    </location>
</feature>
<evidence type="ECO:0000313" key="2">
    <source>
        <dbReference type="EMBL" id="KAE8759293.1"/>
    </source>
</evidence>
<feature type="transmembrane region" description="Helical" evidence="1">
    <location>
        <begin position="401"/>
        <end position="420"/>
    </location>
</feature>
<dbReference type="AlphaFoldDB" id="A0A6N6WFJ3"/>
<feature type="transmembrane region" description="Helical" evidence="1">
    <location>
        <begin position="131"/>
        <end position="150"/>
    </location>
</feature>
<dbReference type="PANTHER" id="PTHR38454">
    <property type="entry name" value="INTEGRAL MEMBRANE PROTEIN-RELATED"/>
    <property type="match status" value="1"/>
</dbReference>
<feature type="transmembrane region" description="Helical" evidence="1">
    <location>
        <begin position="459"/>
        <end position="480"/>
    </location>
</feature>
<keyword evidence="1" id="KW-0472">Membrane</keyword>
<accession>A0A6N6WFJ3</accession>
<feature type="transmembrane region" description="Helical" evidence="1">
    <location>
        <begin position="432"/>
        <end position="452"/>
    </location>
</feature>
<keyword evidence="1" id="KW-0812">Transmembrane</keyword>
<evidence type="ECO:0000256" key="1">
    <source>
        <dbReference type="SAM" id="Phobius"/>
    </source>
</evidence>
<dbReference type="RefSeq" id="WP_154560293.1">
    <property type="nucleotide sequence ID" value="NZ_VOSW01000023.1"/>
</dbReference>